<dbReference type="EMBL" id="BMKW01000007">
    <property type="protein sequence ID" value="GGJ21887.1"/>
    <property type="molecule type" value="Genomic_DNA"/>
</dbReference>
<name>A0A917KN83_9PROT</name>
<sequence>MHPFNSSPRPDVQDSEPAAIGLAAMMVKAGDGRPLASLTPLPAPPLAPVTHTTPRR</sequence>
<organism evidence="2 3">
    <name type="scientific">Neoroseomonas lacus</name>
    <dbReference type="NCBI Taxonomy" id="287609"/>
    <lineage>
        <taxon>Bacteria</taxon>
        <taxon>Pseudomonadati</taxon>
        <taxon>Pseudomonadota</taxon>
        <taxon>Alphaproteobacteria</taxon>
        <taxon>Acetobacterales</taxon>
        <taxon>Acetobacteraceae</taxon>
        <taxon>Neoroseomonas</taxon>
    </lineage>
</organism>
<gene>
    <name evidence="2" type="ORF">GCM10011320_31390</name>
</gene>
<evidence type="ECO:0000313" key="2">
    <source>
        <dbReference type="EMBL" id="GGJ21887.1"/>
    </source>
</evidence>
<dbReference type="Proteomes" id="UP000661507">
    <property type="component" value="Unassembled WGS sequence"/>
</dbReference>
<reference evidence="2" key="1">
    <citation type="journal article" date="2014" name="Int. J. Syst. Evol. Microbiol.">
        <title>Complete genome sequence of Corynebacterium casei LMG S-19264T (=DSM 44701T), isolated from a smear-ripened cheese.</title>
        <authorList>
            <consortium name="US DOE Joint Genome Institute (JGI-PGF)"/>
            <person name="Walter F."/>
            <person name="Albersmeier A."/>
            <person name="Kalinowski J."/>
            <person name="Ruckert C."/>
        </authorList>
    </citation>
    <scope>NUCLEOTIDE SEQUENCE</scope>
    <source>
        <strain evidence="2">CGMCC 1.3617</strain>
    </source>
</reference>
<keyword evidence="3" id="KW-1185">Reference proteome</keyword>
<comment type="caution">
    <text evidence="2">The sequence shown here is derived from an EMBL/GenBank/DDBJ whole genome shotgun (WGS) entry which is preliminary data.</text>
</comment>
<evidence type="ECO:0000256" key="1">
    <source>
        <dbReference type="SAM" id="MobiDB-lite"/>
    </source>
</evidence>
<dbReference type="AlphaFoldDB" id="A0A917KN83"/>
<accession>A0A917KN83</accession>
<evidence type="ECO:0000313" key="3">
    <source>
        <dbReference type="Proteomes" id="UP000661507"/>
    </source>
</evidence>
<reference evidence="2" key="2">
    <citation type="submission" date="2020-09" db="EMBL/GenBank/DDBJ databases">
        <authorList>
            <person name="Sun Q."/>
            <person name="Zhou Y."/>
        </authorList>
    </citation>
    <scope>NUCLEOTIDE SEQUENCE</scope>
    <source>
        <strain evidence="2">CGMCC 1.3617</strain>
    </source>
</reference>
<feature type="region of interest" description="Disordered" evidence="1">
    <location>
        <begin position="33"/>
        <end position="56"/>
    </location>
</feature>
<protein>
    <submittedName>
        <fullName evidence="2">Uncharacterized protein</fullName>
    </submittedName>
</protein>
<proteinExistence type="predicted"/>